<dbReference type="EMBL" id="RJVU01028972">
    <property type="protein sequence ID" value="ROL48797.1"/>
    <property type="molecule type" value="Genomic_DNA"/>
</dbReference>
<accession>A0A3N0YRG3</accession>
<keyword evidence="3" id="KW-1185">Reference proteome</keyword>
<dbReference type="AlphaFoldDB" id="A0A3N0YRG3"/>
<feature type="region of interest" description="Disordered" evidence="1">
    <location>
        <begin position="43"/>
        <end position="77"/>
    </location>
</feature>
<evidence type="ECO:0000313" key="3">
    <source>
        <dbReference type="Proteomes" id="UP000281406"/>
    </source>
</evidence>
<protein>
    <submittedName>
        <fullName evidence="2">Uncharacterized protein</fullName>
    </submittedName>
</protein>
<sequence>MHATAVLQAYQADLLKDLSAGTTIDEEAFTELRRATDLSLRVTKQTAREGAVSHPAPTRSFKKGGPKAECGESSSPS</sequence>
<evidence type="ECO:0000256" key="1">
    <source>
        <dbReference type="SAM" id="MobiDB-lite"/>
    </source>
</evidence>
<dbReference type="Proteomes" id="UP000281406">
    <property type="component" value="Unassembled WGS sequence"/>
</dbReference>
<gene>
    <name evidence="2" type="ORF">DPX16_23447</name>
</gene>
<evidence type="ECO:0000313" key="2">
    <source>
        <dbReference type="EMBL" id="ROL48797.1"/>
    </source>
</evidence>
<organism evidence="2 3">
    <name type="scientific">Anabarilius grahami</name>
    <name type="common">Kanglang fish</name>
    <name type="synonym">Barilius grahami</name>
    <dbReference type="NCBI Taxonomy" id="495550"/>
    <lineage>
        <taxon>Eukaryota</taxon>
        <taxon>Metazoa</taxon>
        <taxon>Chordata</taxon>
        <taxon>Craniata</taxon>
        <taxon>Vertebrata</taxon>
        <taxon>Euteleostomi</taxon>
        <taxon>Actinopterygii</taxon>
        <taxon>Neopterygii</taxon>
        <taxon>Teleostei</taxon>
        <taxon>Ostariophysi</taxon>
        <taxon>Cypriniformes</taxon>
        <taxon>Xenocyprididae</taxon>
        <taxon>Xenocypridinae</taxon>
        <taxon>Xenocypridinae incertae sedis</taxon>
        <taxon>Anabarilius</taxon>
    </lineage>
</organism>
<reference evidence="2 3" key="1">
    <citation type="submission" date="2018-10" db="EMBL/GenBank/DDBJ databases">
        <title>Genome assembly for a Yunnan-Guizhou Plateau 3E fish, Anabarilius grahami (Regan), and its evolutionary and genetic applications.</title>
        <authorList>
            <person name="Jiang W."/>
        </authorList>
    </citation>
    <scope>NUCLEOTIDE SEQUENCE [LARGE SCALE GENOMIC DNA]</scope>
    <source>
        <strain evidence="2">AG-KIZ</strain>
        <tissue evidence="2">Muscle</tissue>
    </source>
</reference>
<comment type="caution">
    <text evidence="2">The sequence shown here is derived from an EMBL/GenBank/DDBJ whole genome shotgun (WGS) entry which is preliminary data.</text>
</comment>
<dbReference type="OrthoDB" id="8948664at2759"/>
<name>A0A3N0YRG3_ANAGA</name>
<proteinExistence type="predicted"/>